<evidence type="ECO:0000256" key="1">
    <source>
        <dbReference type="SAM" id="MobiDB-lite"/>
    </source>
</evidence>
<evidence type="ECO:0000313" key="2">
    <source>
        <dbReference type="EMBL" id="GIF55255.1"/>
    </source>
</evidence>
<proteinExistence type="predicted"/>
<evidence type="ECO:0000313" key="3">
    <source>
        <dbReference type="Proteomes" id="UP000624325"/>
    </source>
</evidence>
<gene>
    <name evidence="2" type="ORF">Air01nite_13500</name>
</gene>
<comment type="caution">
    <text evidence="2">The sequence shown here is derived from an EMBL/GenBank/DDBJ whole genome shotgun (WGS) entry which is preliminary data.</text>
</comment>
<dbReference type="Proteomes" id="UP000624325">
    <property type="component" value="Unassembled WGS sequence"/>
</dbReference>
<organism evidence="2 3">
    <name type="scientific">Asanoa iriomotensis</name>
    <dbReference type="NCBI Taxonomy" id="234613"/>
    <lineage>
        <taxon>Bacteria</taxon>
        <taxon>Bacillati</taxon>
        <taxon>Actinomycetota</taxon>
        <taxon>Actinomycetes</taxon>
        <taxon>Micromonosporales</taxon>
        <taxon>Micromonosporaceae</taxon>
        <taxon>Asanoa</taxon>
    </lineage>
</organism>
<feature type="region of interest" description="Disordered" evidence="1">
    <location>
        <begin position="96"/>
        <end position="119"/>
    </location>
</feature>
<protein>
    <submittedName>
        <fullName evidence="2">Uncharacterized protein</fullName>
    </submittedName>
</protein>
<dbReference type="RefSeq" id="WP_203701037.1">
    <property type="nucleotide sequence ID" value="NZ_BAAALU010000012.1"/>
</dbReference>
<dbReference type="EMBL" id="BONC01000006">
    <property type="protein sequence ID" value="GIF55255.1"/>
    <property type="molecule type" value="Genomic_DNA"/>
</dbReference>
<accession>A0ABQ4BYX5</accession>
<keyword evidence="3" id="KW-1185">Reference proteome</keyword>
<reference evidence="2 3" key="1">
    <citation type="submission" date="2021-01" db="EMBL/GenBank/DDBJ databases">
        <title>Whole genome shotgun sequence of Asanoa iriomotensis NBRC 100142.</title>
        <authorList>
            <person name="Komaki H."/>
            <person name="Tamura T."/>
        </authorList>
    </citation>
    <scope>NUCLEOTIDE SEQUENCE [LARGE SCALE GENOMIC DNA]</scope>
    <source>
        <strain evidence="2 3">NBRC 100142</strain>
    </source>
</reference>
<sequence>MSGDAGAAAFDLEHAVMRACPHATPLGKVAGHNALADLLGRQLRDFTPGPYVTCLDLVGAGGPPMMATGAAGAASSGGSTMPSALLARAIEALSSTRDGADRPADAAIHPPVADAARVSRGPGLPRLAVLPR</sequence>
<name>A0ABQ4BYX5_9ACTN</name>